<name>A0AAD7ZQL8_DIPPU</name>
<protein>
    <submittedName>
        <fullName evidence="1">Uncharacterized protein</fullName>
    </submittedName>
</protein>
<feature type="non-terminal residue" evidence="1">
    <location>
        <position position="81"/>
    </location>
</feature>
<accession>A0AAD7ZQL8</accession>
<reference evidence="1" key="1">
    <citation type="journal article" date="2023" name="IScience">
        <title>Live-bearing cockroach genome reveals convergent evolutionary mechanisms linked to viviparity in insects and beyond.</title>
        <authorList>
            <person name="Fouks B."/>
            <person name="Harrison M.C."/>
            <person name="Mikhailova A.A."/>
            <person name="Marchal E."/>
            <person name="English S."/>
            <person name="Carruthers M."/>
            <person name="Jennings E.C."/>
            <person name="Chiamaka E.L."/>
            <person name="Frigard R.A."/>
            <person name="Pippel M."/>
            <person name="Attardo G.M."/>
            <person name="Benoit J.B."/>
            <person name="Bornberg-Bauer E."/>
            <person name="Tobe S.S."/>
        </authorList>
    </citation>
    <scope>NUCLEOTIDE SEQUENCE</scope>
    <source>
        <strain evidence="1">Stay&amp;Tobe</strain>
    </source>
</reference>
<keyword evidence="2" id="KW-1185">Reference proteome</keyword>
<sequence>EKLKTVNFGDYFDNVFPMCADLFCTHFVAVCAEDTEIPTCANFGNDFCEPCLKFSHKIVDCRSGRRCSRPLCLHDDLPAPM</sequence>
<evidence type="ECO:0000313" key="1">
    <source>
        <dbReference type="EMBL" id="KAJ9584776.1"/>
    </source>
</evidence>
<feature type="non-terminal residue" evidence="1">
    <location>
        <position position="1"/>
    </location>
</feature>
<evidence type="ECO:0000313" key="2">
    <source>
        <dbReference type="Proteomes" id="UP001233999"/>
    </source>
</evidence>
<gene>
    <name evidence="1" type="ORF">L9F63_020864</name>
</gene>
<dbReference type="EMBL" id="JASPKZ010007356">
    <property type="protein sequence ID" value="KAJ9584776.1"/>
    <property type="molecule type" value="Genomic_DNA"/>
</dbReference>
<dbReference type="Proteomes" id="UP001233999">
    <property type="component" value="Unassembled WGS sequence"/>
</dbReference>
<comment type="caution">
    <text evidence="1">The sequence shown here is derived from an EMBL/GenBank/DDBJ whole genome shotgun (WGS) entry which is preliminary data.</text>
</comment>
<reference evidence="1" key="2">
    <citation type="submission" date="2023-05" db="EMBL/GenBank/DDBJ databases">
        <authorList>
            <person name="Fouks B."/>
        </authorList>
    </citation>
    <scope>NUCLEOTIDE SEQUENCE</scope>
    <source>
        <strain evidence="1">Stay&amp;Tobe</strain>
        <tissue evidence="1">Testes</tissue>
    </source>
</reference>
<organism evidence="1 2">
    <name type="scientific">Diploptera punctata</name>
    <name type="common">Pacific beetle cockroach</name>
    <dbReference type="NCBI Taxonomy" id="6984"/>
    <lineage>
        <taxon>Eukaryota</taxon>
        <taxon>Metazoa</taxon>
        <taxon>Ecdysozoa</taxon>
        <taxon>Arthropoda</taxon>
        <taxon>Hexapoda</taxon>
        <taxon>Insecta</taxon>
        <taxon>Pterygota</taxon>
        <taxon>Neoptera</taxon>
        <taxon>Polyneoptera</taxon>
        <taxon>Dictyoptera</taxon>
        <taxon>Blattodea</taxon>
        <taxon>Blaberoidea</taxon>
        <taxon>Blaberidae</taxon>
        <taxon>Diplopterinae</taxon>
        <taxon>Diploptera</taxon>
    </lineage>
</organism>
<dbReference type="AlphaFoldDB" id="A0AAD7ZQL8"/>
<proteinExistence type="predicted"/>